<organism evidence="2 3">
    <name type="scientific">Steccherinum ochraceum</name>
    <dbReference type="NCBI Taxonomy" id="92696"/>
    <lineage>
        <taxon>Eukaryota</taxon>
        <taxon>Fungi</taxon>
        <taxon>Dikarya</taxon>
        <taxon>Basidiomycota</taxon>
        <taxon>Agaricomycotina</taxon>
        <taxon>Agaricomycetes</taxon>
        <taxon>Polyporales</taxon>
        <taxon>Steccherinaceae</taxon>
        <taxon>Steccherinum</taxon>
    </lineage>
</organism>
<feature type="transmembrane region" description="Helical" evidence="1">
    <location>
        <begin position="101"/>
        <end position="123"/>
    </location>
</feature>
<keyword evidence="1" id="KW-0472">Membrane</keyword>
<keyword evidence="1" id="KW-1133">Transmembrane helix</keyword>
<proteinExistence type="predicted"/>
<comment type="caution">
    <text evidence="2">The sequence shown here is derived from an EMBL/GenBank/DDBJ whole genome shotgun (WGS) entry which is preliminary data.</text>
</comment>
<evidence type="ECO:0000256" key="1">
    <source>
        <dbReference type="SAM" id="Phobius"/>
    </source>
</evidence>
<keyword evidence="3" id="KW-1185">Reference proteome</keyword>
<dbReference type="EMBL" id="RWJN01000005">
    <property type="protein sequence ID" value="TCD71478.1"/>
    <property type="molecule type" value="Genomic_DNA"/>
</dbReference>
<evidence type="ECO:0000313" key="3">
    <source>
        <dbReference type="Proteomes" id="UP000292702"/>
    </source>
</evidence>
<dbReference type="Proteomes" id="UP000292702">
    <property type="component" value="Unassembled WGS sequence"/>
</dbReference>
<name>A0A4R0S234_9APHY</name>
<gene>
    <name evidence="2" type="ORF">EIP91_008858</name>
</gene>
<evidence type="ECO:0000313" key="2">
    <source>
        <dbReference type="EMBL" id="TCD71478.1"/>
    </source>
</evidence>
<sequence length="289" mass="31519">MFPLSPTHRPTASPLHLTSNVVKTPRRHPEPRAEDTTMHLHRREAANDAFCPPSVVFCNPSIGPGPAMVSADQNANTLIRQPSDPNVNTLDQHDVKSEAEINAVGIIVIVIIVVVLFGLWAGFAQWPRGKIKGWWKLWKANKMQKTRLRAEKADGKAVDALAEGTLGATASAVDLTEADIEAAVSQINAKRDDDTSSLKGARTIRPPLEKQVSSTSTVVVEEPDGRTKDELSVRWENVQVPGPEESLPALPTVTEPRRAVTRGSSFPRLPSIPLGLGSPLMQMSMRFKK</sequence>
<protein>
    <submittedName>
        <fullName evidence="2">Uncharacterized protein</fullName>
    </submittedName>
</protein>
<keyword evidence="1" id="KW-0812">Transmembrane</keyword>
<dbReference type="AlphaFoldDB" id="A0A4R0S234"/>
<accession>A0A4R0S234</accession>
<reference evidence="2 3" key="1">
    <citation type="submission" date="2018-11" db="EMBL/GenBank/DDBJ databases">
        <title>Genome assembly of Steccherinum ochraceum LE-BIN_3174, the white-rot fungus of the Steccherinaceae family (The Residual Polyporoid clade, Polyporales, Basidiomycota).</title>
        <authorList>
            <person name="Fedorova T.V."/>
            <person name="Glazunova O.A."/>
            <person name="Landesman E.O."/>
            <person name="Moiseenko K.V."/>
            <person name="Psurtseva N.V."/>
            <person name="Savinova O.S."/>
            <person name="Shakhova N.V."/>
            <person name="Tyazhelova T.V."/>
            <person name="Vasina D.V."/>
        </authorList>
    </citation>
    <scope>NUCLEOTIDE SEQUENCE [LARGE SCALE GENOMIC DNA]</scope>
    <source>
        <strain evidence="2 3">LE-BIN_3174</strain>
    </source>
</reference>